<reference evidence="3 4" key="1">
    <citation type="journal article" date="2015" name="Stand. Genomic Sci.">
        <title>Genomic Encyclopedia of Bacterial and Archaeal Type Strains, Phase III: the genomes of soil and plant-associated and newly described type strains.</title>
        <authorList>
            <person name="Whitman W.B."/>
            <person name="Woyke T."/>
            <person name="Klenk H.P."/>
            <person name="Zhou Y."/>
            <person name="Lilburn T.G."/>
            <person name="Beck B.J."/>
            <person name="De Vos P."/>
            <person name="Vandamme P."/>
            <person name="Eisen J.A."/>
            <person name="Garrity G."/>
            <person name="Hugenholtz P."/>
            <person name="Kyrpides N.C."/>
        </authorList>
    </citation>
    <scope>NUCLEOTIDE SEQUENCE [LARGE SCALE GENOMIC DNA]</scope>
    <source>
        <strain evidence="3 4">CGMCC 1.10116</strain>
    </source>
</reference>
<evidence type="ECO:0000256" key="1">
    <source>
        <dbReference type="PROSITE-ProRule" id="PRU01248"/>
    </source>
</evidence>
<organism evidence="3 4">
    <name type="scientific">Halalkalibacter nanhaiisediminis</name>
    <dbReference type="NCBI Taxonomy" id="688079"/>
    <lineage>
        <taxon>Bacteria</taxon>
        <taxon>Bacillati</taxon>
        <taxon>Bacillota</taxon>
        <taxon>Bacilli</taxon>
        <taxon>Bacillales</taxon>
        <taxon>Bacillaceae</taxon>
        <taxon>Halalkalibacter</taxon>
    </lineage>
</organism>
<keyword evidence="4" id="KW-1185">Reference proteome</keyword>
<evidence type="ECO:0000313" key="3">
    <source>
        <dbReference type="EMBL" id="TWI57051.1"/>
    </source>
</evidence>
<gene>
    <name evidence="3" type="ORF">IQ10_01753</name>
</gene>
<dbReference type="Proteomes" id="UP000315711">
    <property type="component" value="Unassembled WGS sequence"/>
</dbReference>
<dbReference type="PROSITE" id="PS51900">
    <property type="entry name" value="CB"/>
    <property type="match status" value="1"/>
</dbReference>
<comment type="caution">
    <text evidence="3">The sequence shown here is derived from an EMBL/GenBank/DDBJ whole genome shotgun (WGS) entry which is preliminary data.</text>
</comment>
<dbReference type="AlphaFoldDB" id="A0A562QJY9"/>
<evidence type="ECO:0000313" key="4">
    <source>
        <dbReference type="Proteomes" id="UP000315711"/>
    </source>
</evidence>
<dbReference type="EMBL" id="VLKZ01000004">
    <property type="protein sequence ID" value="TWI57051.1"/>
    <property type="molecule type" value="Genomic_DNA"/>
</dbReference>
<sequence>MTKKKGIFDVTVSTEILKPKKETIAKGMEIEKALSIIERQMKLNGYRERTLNDYNLIFNQFTEATGVKYLEEITVPKIYEWLDSMNVSNSTKLTRLKCV</sequence>
<protein>
    <recommendedName>
        <fullName evidence="2">Core-binding (CB) domain-containing protein</fullName>
    </recommendedName>
</protein>
<keyword evidence="1" id="KW-0238">DNA-binding</keyword>
<name>A0A562QJY9_9BACI</name>
<evidence type="ECO:0000259" key="2">
    <source>
        <dbReference type="PROSITE" id="PS51900"/>
    </source>
</evidence>
<proteinExistence type="predicted"/>
<dbReference type="InterPro" id="IPR044068">
    <property type="entry name" value="CB"/>
</dbReference>
<accession>A0A562QJY9</accession>
<dbReference type="RefSeq" id="WP_367613664.1">
    <property type="nucleotide sequence ID" value="NZ_VLKZ01000004.1"/>
</dbReference>
<dbReference type="GO" id="GO:0003677">
    <property type="term" value="F:DNA binding"/>
    <property type="evidence" value="ECO:0007669"/>
    <property type="project" value="UniProtKB-UniRule"/>
</dbReference>
<feature type="domain" description="Core-binding (CB)" evidence="2">
    <location>
        <begin position="28"/>
        <end position="99"/>
    </location>
</feature>